<comment type="subcellular location">
    <subcellularLocation>
        <location evidence="1">Membrane</location>
        <topology evidence="1">Multi-pass membrane protein</topology>
    </subcellularLocation>
</comment>
<evidence type="ECO:0000313" key="8">
    <source>
        <dbReference type="Proteomes" id="UP000677803"/>
    </source>
</evidence>
<name>A0A8S4AD32_9TELE</name>
<accession>A0A8S4AD32</accession>
<evidence type="ECO:0000256" key="3">
    <source>
        <dbReference type="ARBA" id="ARBA00022989"/>
    </source>
</evidence>
<dbReference type="EMBL" id="CAJRST010001225">
    <property type="protein sequence ID" value="CAG5866037.1"/>
    <property type="molecule type" value="Genomic_DNA"/>
</dbReference>
<dbReference type="Pfam" id="PF07782">
    <property type="entry name" value="DC_STAMP"/>
    <property type="match status" value="2"/>
</dbReference>
<evidence type="ECO:0000256" key="4">
    <source>
        <dbReference type="ARBA" id="ARBA00023136"/>
    </source>
</evidence>
<gene>
    <name evidence="7" type="ORF">MMEN_LOCUS2690</name>
</gene>
<feature type="region of interest" description="Disordered" evidence="5">
    <location>
        <begin position="314"/>
        <end position="347"/>
    </location>
</feature>
<dbReference type="InterPro" id="IPR012858">
    <property type="entry name" value="DC_STAMP-like"/>
</dbReference>
<dbReference type="InterPro" id="IPR051856">
    <property type="entry name" value="CSR-E3_Ligase_Protein"/>
</dbReference>
<sequence length="398" mass="43601">MFDLLRPSFCSGARRFLQRPEDFPKAHLALRALAARYRHRYLNDLDFDNVYVNALFEDLDRRAAEGGGASVLPLTRREAATYISPLLPRLSGRERRAVLGGVASVLRNAAVGGLLVALDFLVFWILDQVHHQVKSDVVARAPVSVEVQVNGSGYASDIFRDLVASFNVLQGGNITVFSRKCLLEPAEPDYSTCFLLGTTRRYAPVSVEVQVNGSGYASDIFRDLVASFNVLQGGNITVFSRKCLLEPAEPDYSTCFLLGFLLGLALLVSVGRGFAQRCRRLICAAYHPERELERISYLHQQILEQRRALGRALRTSGLRKRAGKGGPRTGPGTRTGPEPGTGPGPVRRRLQALLTRPLLSRLLGPAPGASCLSCDEKLRLRDEDTVTCEAPGCPGNNP</sequence>
<dbReference type="AlphaFoldDB" id="A0A8S4AD32"/>
<evidence type="ECO:0000259" key="6">
    <source>
        <dbReference type="Pfam" id="PF07782"/>
    </source>
</evidence>
<keyword evidence="3" id="KW-1133">Transmembrane helix</keyword>
<dbReference type="PANTHER" id="PTHR21041">
    <property type="entry name" value="DENDRITIC CELL-SPECIFIC TRANSMEMBRANE PROTEIN"/>
    <property type="match status" value="1"/>
</dbReference>
<feature type="domain" description="Dendritic cell-specific transmembrane protein-like" evidence="6">
    <location>
        <begin position="203"/>
        <end position="299"/>
    </location>
</feature>
<evidence type="ECO:0000256" key="1">
    <source>
        <dbReference type="ARBA" id="ARBA00004141"/>
    </source>
</evidence>
<dbReference type="PANTHER" id="PTHR21041:SF6">
    <property type="entry name" value="DC-STAMP DOMAIN-CONTAINING PROTEIN 2"/>
    <property type="match status" value="1"/>
</dbReference>
<feature type="domain" description="Dendritic cell-specific transmembrane protein-like" evidence="6">
    <location>
        <begin position="47"/>
        <end position="198"/>
    </location>
</feature>
<dbReference type="Proteomes" id="UP000677803">
    <property type="component" value="Unassembled WGS sequence"/>
</dbReference>
<protein>
    <submittedName>
        <fullName evidence="7">(Atlantic silverside) hypothetical protein</fullName>
    </submittedName>
</protein>
<evidence type="ECO:0000256" key="5">
    <source>
        <dbReference type="SAM" id="MobiDB-lite"/>
    </source>
</evidence>
<dbReference type="OrthoDB" id="6598372at2759"/>
<keyword evidence="2" id="KW-0812">Transmembrane</keyword>
<evidence type="ECO:0000313" key="7">
    <source>
        <dbReference type="EMBL" id="CAG5866037.1"/>
    </source>
</evidence>
<proteinExistence type="predicted"/>
<reference evidence="7" key="1">
    <citation type="submission" date="2021-05" db="EMBL/GenBank/DDBJ databases">
        <authorList>
            <person name="Tigano A."/>
        </authorList>
    </citation>
    <scope>NUCLEOTIDE SEQUENCE</scope>
</reference>
<comment type="caution">
    <text evidence="7">The sequence shown here is derived from an EMBL/GenBank/DDBJ whole genome shotgun (WGS) entry which is preliminary data.</text>
</comment>
<evidence type="ECO:0000256" key="2">
    <source>
        <dbReference type="ARBA" id="ARBA00022692"/>
    </source>
</evidence>
<keyword evidence="8" id="KW-1185">Reference proteome</keyword>
<dbReference type="GO" id="GO:0016020">
    <property type="term" value="C:membrane"/>
    <property type="evidence" value="ECO:0007669"/>
    <property type="project" value="UniProtKB-SubCell"/>
</dbReference>
<organism evidence="7 8">
    <name type="scientific">Menidia menidia</name>
    <name type="common">Atlantic silverside</name>
    <dbReference type="NCBI Taxonomy" id="238744"/>
    <lineage>
        <taxon>Eukaryota</taxon>
        <taxon>Metazoa</taxon>
        <taxon>Chordata</taxon>
        <taxon>Craniata</taxon>
        <taxon>Vertebrata</taxon>
        <taxon>Euteleostomi</taxon>
        <taxon>Actinopterygii</taxon>
        <taxon>Neopterygii</taxon>
        <taxon>Teleostei</taxon>
        <taxon>Neoteleostei</taxon>
        <taxon>Acanthomorphata</taxon>
        <taxon>Ovalentaria</taxon>
        <taxon>Atherinomorphae</taxon>
        <taxon>Atheriniformes</taxon>
        <taxon>Atherinopsidae</taxon>
        <taxon>Menidiinae</taxon>
        <taxon>Menidia</taxon>
    </lineage>
</organism>
<keyword evidence="4" id="KW-0472">Membrane</keyword>